<dbReference type="Gene3D" id="3.10.10.10">
    <property type="entry name" value="HIV Type 1 Reverse Transcriptase, subunit A, domain 1"/>
    <property type="match status" value="1"/>
</dbReference>
<dbReference type="Proteomes" id="UP001454036">
    <property type="component" value="Unassembled WGS sequence"/>
</dbReference>
<evidence type="ECO:0000313" key="1">
    <source>
        <dbReference type="EMBL" id="GAA0155640.1"/>
    </source>
</evidence>
<name>A0AAV3PWL8_LITER</name>
<dbReference type="SUPFAM" id="SSF56672">
    <property type="entry name" value="DNA/RNA polymerases"/>
    <property type="match status" value="1"/>
</dbReference>
<protein>
    <submittedName>
        <fullName evidence="1">Uncharacterized protein</fullName>
    </submittedName>
</protein>
<dbReference type="InterPro" id="IPR043502">
    <property type="entry name" value="DNA/RNA_pol_sf"/>
</dbReference>
<dbReference type="EMBL" id="BAABME010002674">
    <property type="protein sequence ID" value="GAA0155640.1"/>
    <property type="molecule type" value="Genomic_DNA"/>
</dbReference>
<reference evidence="1 2" key="1">
    <citation type="submission" date="2024-01" db="EMBL/GenBank/DDBJ databases">
        <title>The complete chloroplast genome sequence of Lithospermum erythrorhizon: insights into the phylogenetic relationship among Boraginaceae species and the maternal lineages of purple gromwells.</title>
        <authorList>
            <person name="Okada T."/>
            <person name="Watanabe K."/>
        </authorList>
    </citation>
    <scope>NUCLEOTIDE SEQUENCE [LARGE SCALE GENOMIC DNA]</scope>
</reference>
<dbReference type="AlphaFoldDB" id="A0AAV3PWL8"/>
<organism evidence="1 2">
    <name type="scientific">Lithospermum erythrorhizon</name>
    <name type="common">Purple gromwell</name>
    <name type="synonym">Lithospermum officinale var. erythrorhizon</name>
    <dbReference type="NCBI Taxonomy" id="34254"/>
    <lineage>
        <taxon>Eukaryota</taxon>
        <taxon>Viridiplantae</taxon>
        <taxon>Streptophyta</taxon>
        <taxon>Embryophyta</taxon>
        <taxon>Tracheophyta</taxon>
        <taxon>Spermatophyta</taxon>
        <taxon>Magnoliopsida</taxon>
        <taxon>eudicotyledons</taxon>
        <taxon>Gunneridae</taxon>
        <taxon>Pentapetalae</taxon>
        <taxon>asterids</taxon>
        <taxon>lamiids</taxon>
        <taxon>Boraginales</taxon>
        <taxon>Boraginaceae</taxon>
        <taxon>Boraginoideae</taxon>
        <taxon>Lithospermeae</taxon>
        <taxon>Lithospermum</taxon>
    </lineage>
</organism>
<accession>A0AAV3PWL8</accession>
<gene>
    <name evidence="1" type="ORF">LIER_13327</name>
</gene>
<sequence>MTLGVEHEAMLIWVLREYRAIFAWEPKDMPGVDTVVAVHRFYVDPYYKPIKQKKGTFSEEKWEAIREEADKLLGVDAIRELLFPTWLENVPKLNGTWRLWYKVVDFLDAFWGYHQIFMAEEDVEKTAFITEDGIYCWKVIAFGMKNIGALGYALVFASRKLKPYFEGHHVEVITD</sequence>
<keyword evidence="2" id="KW-1185">Reference proteome</keyword>
<evidence type="ECO:0000313" key="2">
    <source>
        <dbReference type="Proteomes" id="UP001454036"/>
    </source>
</evidence>
<proteinExistence type="predicted"/>
<dbReference type="InterPro" id="IPR053134">
    <property type="entry name" value="RNA-dir_DNA_polymerase"/>
</dbReference>
<comment type="caution">
    <text evidence="1">The sequence shown here is derived from an EMBL/GenBank/DDBJ whole genome shotgun (WGS) entry which is preliminary data.</text>
</comment>
<dbReference type="PANTHER" id="PTHR24559:SF430">
    <property type="entry name" value="RNA-DIRECTED DNA POLYMERASE"/>
    <property type="match status" value="1"/>
</dbReference>
<dbReference type="PANTHER" id="PTHR24559">
    <property type="entry name" value="TRANSPOSON TY3-I GAG-POL POLYPROTEIN"/>
    <property type="match status" value="1"/>
</dbReference>